<dbReference type="GO" id="GO:0008237">
    <property type="term" value="F:metallopeptidase activity"/>
    <property type="evidence" value="ECO:0007669"/>
    <property type="project" value="UniProtKB-KW"/>
</dbReference>
<evidence type="ECO:0000256" key="1">
    <source>
        <dbReference type="ARBA" id="ARBA00005836"/>
    </source>
</evidence>
<dbReference type="InterPro" id="IPR002510">
    <property type="entry name" value="Metalloprtase-TldD/E_N"/>
</dbReference>
<dbReference type="GO" id="GO:0005829">
    <property type="term" value="C:cytosol"/>
    <property type="evidence" value="ECO:0007669"/>
    <property type="project" value="TreeGrafter"/>
</dbReference>
<dbReference type="GeneID" id="44081576"/>
<dbReference type="EMBL" id="CP048739">
    <property type="protein sequence ID" value="QIB76207.1"/>
    <property type="molecule type" value="Genomic_DNA"/>
</dbReference>
<evidence type="ECO:0000256" key="2">
    <source>
        <dbReference type="ARBA" id="ARBA00022670"/>
    </source>
</evidence>
<keyword evidence="4" id="KW-0482">Metalloprotease</keyword>
<reference evidence="7 8" key="1">
    <citation type="submission" date="2020-02" db="EMBL/GenBank/DDBJ databases">
        <title>Whole genome sequence of Halogeometricum borinquense strain wsp4.</title>
        <authorList>
            <person name="Verma D.K."/>
            <person name="Gopal K."/>
            <person name="Prasad E.S."/>
        </authorList>
    </citation>
    <scope>NUCLEOTIDE SEQUENCE [LARGE SCALE GENOMIC DNA]</scope>
    <source>
        <strain evidence="8">wsp4</strain>
    </source>
</reference>
<evidence type="ECO:0000256" key="4">
    <source>
        <dbReference type="ARBA" id="ARBA00023049"/>
    </source>
</evidence>
<feature type="domain" description="Metalloprotease TldD/E C-terminal" evidence="6">
    <location>
        <begin position="229"/>
        <end position="476"/>
    </location>
</feature>
<evidence type="ECO:0000313" key="7">
    <source>
        <dbReference type="EMBL" id="QIB76207.1"/>
    </source>
</evidence>
<name>A0A6C0ULT4_9EURY</name>
<dbReference type="InterPro" id="IPR045569">
    <property type="entry name" value="Metalloprtase-TldD/E_C"/>
</dbReference>
<dbReference type="Pfam" id="PF01523">
    <property type="entry name" value="PmbA_TldD_1st"/>
    <property type="match status" value="1"/>
</dbReference>
<dbReference type="InterPro" id="IPR051463">
    <property type="entry name" value="Peptidase_U62_metallo"/>
</dbReference>
<comment type="similarity">
    <text evidence="1">Belongs to the peptidase U62 family.</text>
</comment>
<feature type="domain" description="Metalloprotease TldD/E N-terminal" evidence="5">
    <location>
        <begin position="34"/>
        <end position="90"/>
    </location>
</feature>
<accession>A0A6C0ULT4</accession>
<dbReference type="Gene3D" id="3.30.2290.10">
    <property type="entry name" value="PmbA/TldD superfamily"/>
    <property type="match status" value="1"/>
</dbReference>
<organism evidence="7 8">
    <name type="scientific">Halogeometricum borinquense</name>
    <dbReference type="NCBI Taxonomy" id="60847"/>
    <lineage>
        <taxon>Archaea</taxon>
        <taxon>Methanobacteriati</taxon>
        <taxon>Methanobacteriota</taxon>
        <taxon>Stenosarchaea group</taxon>
        <taxon>Halobacteria</taxon>
        <taxon>Halobacteriales</taxon>
        <taxon>Haloferacaceae</taxon>
        <taxon>Halogeometricum</taxon>
    </lineage>
</organism>
<proteinExistence type="inferred from homology"/>
<dbReference type="GO" id="GO:0006508">
    <property type="term" value="P:proteolysis"/>
    <property type="evidence" value="ECO:0007669"/>
    <property type="project" value="UniProtKB-KW"/>
</dbReference>
<protein>
    <submittedName>
        <fullName evidence="7">Zn-dependent protease</fullName>
    </submittedName>
</protein>
<dbReference type="InterPro" id="IPR036059">
    <property type="entry name" value="TldD/PmbA_sf"/>
</dbReference>
<dbReference type="Proteomes" id="UP000465846">
    <property type="component" value="Chromosome"/>
</dbReference>
<dbReference type="SUPFAM" id="SSF111283">
    <property type="entry name" value="Putative modulator of DNA gyrase, PmbA/TldD"/>
    <property type="match status" value="1"/>
</dbReference>
<evidence type="ECO:0000256" key="3">
    <source>
        <dbReference type="ARBA" id="ARBA00022801"/>
    </source>
</evidence>
<sequence length="484" mass="52317">MDGERDEPIAAMEWLLDRFEGDDDVAYAEVGALSQTKTDLVLTENGPRDELSFDETGVWCRVFADGAADYRYTTSLDEETLADVADRAVRGGEFLAQDDPARYDRLTTHQAVHGGWASGRIDDVALETKRSTLESCLAAVDDAVERCWINYDDAHIDSTAATTTGSTVRTTLDRANVTVTLSVRDGPTVRRHAGSTRGAAFLEELADVFADAAADVRTLANAETADAPSGETTVALTPRAAGQLFAFAARYLEADTHYMGLSPYDVGDEFGPDSLSVADTVHAGSWAARAYDAELRPTTPVQLVEGGTVTRLLHNTASAAEDDAFPAGHAVHSLGFDQPPRIHARHLDVAPGDANRATLRAGADVLVERFDDPWLRDEFERVQRSGVMPASALYAKDIDRKTEDRTDCGQATFPVAEGYRLRDGERDGRVEGVSLAYGPETLRSITAIGAVRGTLTGVDEKHKSRIPYAVTAPGVRLRATLQKE</sequence>
<dbReference type="Pfam" id="PF19289">
    <property type="entry name" value="PmbA_TldD_3rd"/>
    <property type="match status" value="1"/>
</dbReference>
<evidence type="ECO:0000259" key="5">
    <source>
        <dbReference type="Pfam" id="PF01523"/>
    </source>
</evidence>
<dbReference type="RefSeq" id="WP_163487888.1">
    <property type="nucleotide sequence ID" value="NZ_CP048739.1"/>
</dbReference>
<dbReference type="AlphaFoldDB" id="A0A6C0ULT4"/>
<gene>
    <name evidence="7" type="ORF">G3I44_19205</name>
</gene>
<keyword evidence="3" id="KW-0378">Hydrolase</keyword>
<dbReference type="PANTHER" id="PTHR30624">
    <property type="entry name" value="UNCHARACTERIZED PROTEIN TLDD AND PMBA"/>
    <property type="match status" value="1"/>
</dbReference>
<keyword evidence="2 7" id="KW-0645">Protease</keyword>
<evidence type="ECO:0000259" key="6">
    <source>
        <dbReference type="Pfam" id="PF19289"/>
    </source>
</evidence>
<evidence type="ECO:0000313" key="8">
    <source>
        <dbReference type="Proteomes" id="UP000465846"/>
    </source>
</evidence>
<dbReference type="InterPro" id="IPR035068">
    <property type="entry name" value="TldD/PmbA_N"/>
</dbReference>
<dbReference type="PANTHER" id="PTHR30624:SF4">
    <property type="entry name" value="METALLOPROTEASE TLDD"/>
    <property type="match status" value="1"/>
</dbReference>